<proteinExistence type="predicted"/>
<dbReference type="EMBL" id="VUJU01000031">
    <property type="protein sequence ID" value="KAF0773779.1"/>
    <property type="molecule type" value="Genomic_DNA"/>
</dbReference>
<evidence type="ECO:0000256" key="1">
    <source>
        <dbReference type="SAM" id="Phobius"/>
    </source>
</evidence>
<evidence type="ECO:0000313" key="2">
    <source>
        <dbReference type="EMBL" id="KAF0773779.1"/>
    </source>
</evidence>
<keyword evidence="1" id="KW-1133">Transmembrane helix</keyword>
<accession>A0A6G0ZR21</accession>
<gene>
    <name evidence="2" type="ORF">FWK35_00000052</name>
</gene>
<dbReference type="Proteomes" id="UP000478052">
    <property type="component" value="Unassembled WGS sequence"/>
</dbReference>
<keyword evidence="1" id="KW-0812">Transmembrane</keyword>
<evidence type="ECO:0000313" key="3">
    <source>
        <dbReference type="Proteomes" id="UP000478052"/>
    </source>
</evidence>
<keyword evidence="3" id="KW-1185">Reference proteome</keyword>
<keyword evidence="1" id="KW-0472">Membrane</keyword>
<reference evidence="2 3" key="1">
    <citation type="submission" date="2019-08" db="EMBL/GenBank/DDBJ databases">
        <title>Whole genome of Aphis craccivora.</title>
        <authorList>
            <person name="Voronova N.V."/>
            <person name="Shulinski R.S."/>
            <person name="Bandarenka Y.V."/>
            <person name="Zhorov D.G."/>
            <person name="Warner D."/>
        </authorList>
    </citation>
    <scope>NUCLEOTIDE SEQUENCE [LARGE SCALE GENOMIC DNA]</scope>
    <source>
        <strain evidence="2">180601</strain>
        <tissue evidence="2">Whole Body</tissue>
    </source>
</reference>
<dbReference type="AlphaFoldDB" id="A0A6G0ZR21"/>
<comment type="caution">
    <text evidence="2">The sequence shown here is derived from an EMBL/GenBank/DDBJ whole genome shotgun (WGS) entry which is preliminary data.</text>
</comment>
<protein>
    <submittedName>
        <fullName evidence="2">Uncharacterized protein</fullName>
    </submittedName>
</protein>
<name>A0A6G0ZR21_APHCR</name>
<sequence length="113" mass="13193">MVAYLRSMHQKSLYLGHTKLIHKSLVAKEEPPHAINTSVAPKKYNIPPNINETLGPDRKHHIYHEFMIITLFCIIRGSLSYYNILIILLTLNKIQSYIFIKNINSYLIQFINL</sequence>
<feature type="transmembrane region" description="Helical" evidence="1">
    <location>
        <begin position="66"/>
        <end position="91"/>
    </location>
</feature>
<organism evidence="2 3">
    <name type="scientific">Aphis craccivora</name>
    <name type="common">Cowpea aphid</name>
    <dbReference type="NCBI Taxonomy" id="307492"/>
    <lineage>
        <taxon>Eukaryota</taxon>
        <taxon>Metazoa</taxon>
        <taxon>Ecdysozoa</taxon>
        <taxon>Arthropoda</taxon>
        <taxon>Hexapoda</taxon>
        <taxon>Insecta</taxon>
        <taxon>Pterygota</taxon>
        <taxon>Neoptera</taxon>
        <taxon>Paraneoptera</taxon>
        <taxon>Hemiptera</taxon>
        <taxon>Sternorrhyncha</taxon>
        <taxon>Aphidomorpha</taxon>
        <taxon>Aphidoidea</taxon>
        <taxon>Aphididae</taxon>
        <taxon>Aphidini</taxon>
        <taxon>Aphis</taxon>
        <taxon>Aphis</taxon>
    </lineage>
</organism>